<feature type="domain" description="PhnB-like" evidence="1">
    <location>
        <begin position="3"/>
        <end position="130"/>
    </location>
</feature>
<dbReference type="PATRIC" id="fig|1007676.4.peg.1901"/>
<sequence>MKSITPFLVYNGTAEAAMKYYEQCIRNATITRIDKYTQTDQYGDDGKVMIGVMTIAGEKVQFIDMKHDKPAPPMSWSNNLMLECSTIDEFEQAFKGLADGGKVYTGPISDSRWSKISWITDKFGLTWQLIL</sequence>
<dbReference type="CDD" id="cd06588">
    <property type="entry name" value="PhnB_like"/>
    <property type="match status" value="1"/>
</dbReference>
<dbReference type="InterPro" id="IPR009725">
    <property type="entry name" value="3_dmu_93_MTrfase"/>
</dbReference>
<dbReference type="PANTHER" id="PTHR33990:SF4">
    <property type="entry name" value="PHNB-LIKE DOMAIN-CONTAINING PROTEIN"/>
    <property type="match status" value="1"/>
</dbReference>
<reference evidence="3" key="1">
    <citation type="submission" date="2015-07" db="EMBL/GenBank/DDBJ databases">
        <title>Lactobacillus ginsenosidimutans/EMML 3141/ whole genome sequencing.</title>
        <authorList>
            <person name="Kim M.K."/>
            <person name="Im W.-T."/>
            <person name="Srinivasan S."/>
            <person name="Lee J.-J."/>
        </authorList>
    </citation>
    <scope>NUCLEOTIDE SEQUENCE [LARGE SCALE GENOMIC DNA]</scope>
    <source>
        <strain evidence="3">EMML 3041</strain>
    </source>
</reference>
<dbReference type="PIRSF" id="PIRSF021700">
    <property type="entry name" value="3_dmu_93_MTrfase"/>
    <property type="match status" value="1"/>
</dbReference>
<organism evidence="2 3">
    <name type="scientific">Companilactobacillus ginsenosidimutans</name>
    <dbReference type="NCBI Taxonomy" id="1007676"/>
    <lineage>
        <taxon>Bacteria</taxon>
        <taxon>Bacillati</taxon>
        <taxon>Bacillota</taxon>
        <taxon>Bacilli</taxon>
        <taxon>Lactobacillales</taxon>
        <taxon>Lactobacillaceae</taxon>
        <taxon>Companilactobacillus</taxon>
    </lineage>
</organism>
<protein>
    <recommendedName>
        <fullName evidence="1">PhnB-like domain-containing protein</fullName>
    </recommendedName>
</protein>
<dbReference type="InterPro" id="IPR028973">
    <property type="entry name" value="PhnB-like"/>
</dbReference>
<keyword evidence="3" id="KW-1185">Reference proteome</keyword>
<proteinExistence type="predicted"/>
<dbReference type="EMBL" id="CP012034">
    <property type="protein sequence ID" value="AKP67719.1"/>
    <property type="molecule type" value="Genomic_DNA"/>
</dbReference>
<evidence type="ECO:0000313" key="2">
    <source>
        <dbReference type="EMBL" id="AKP67719.1"/>
    </source>
</evidence>
<gene>
    <name evidence="2" type="ORF">ABM34_09395</name>
</gene>
<dbReference type="PANTHER" id="PTHR33990">
    <property type="entry name" value="PROTEIN YJDN-RELATED"/>
    <property type="match status" value="1"/>
</dbReference>
<dbReference type="AlphaFoldDB" id="A0A0H4QH34"/>
<accession>A0A0H4QH34</accession>
<dbReference type="InterPro" id="IPR029068">
    <property type="entry name" value="Glyas_Bleomycin-R_OHBP_Dase"/>
</dbReference>
<dbReference type="Pfam" id="PF06983">
    <property type="entry name" value="3-dmu-9_3-mt"/>
    <property type="match status" value="1"/>
</dbReference>
<dbReference type="Gene3D" id="3.10.180.10">
    <property type="entry name" value="2,3-Dihydroxybiphenyl 1,2-Dioxygenase, domain 1"/>
    <property type="match status" value="1"/>
</dbReference>
<dbReference type="Proteomes" id="UP000036106">
    <property type="component" value="Chromosome"/>
</dbReference>
<dbReference type="SUPFAM" id="SSF54593">
    <property type="entry name" value="Glyoxalase/Bleomycin resistance protein/Dihydroxybiphenyl dioxygenase"/>
    <property type="match status" value="1"/>
</dbReference>
<evidence type="ECO:0000259" key="1">
    <source>
        <dbReference type="Pfam" id="PF06983"/>
    </source>
</evidence>
<dbReference type="KEGG" id="lgn:ABM34_09395"/>
<dbReference type="RefSeq" id="WP_048705264.1">
    <property type="nucleotide sequence ID" value="NZ_CP012034.1"/>
</dbReference>
<evidence type="ECO:0000313" key="3">
    <source>
        <dbReference type="Proteomes" id="UP000036106"/>
    </source>
</evidence>
<name>A0A0H4QH34_9LACO</name>
<dbReference type="STRING" id="1007676.ABM34_09395"/>